<dbReference type="Gene3D" id="2.40.50.230">
    <property type="entry name" value="Gp5 N-terminal domain"/>
    <property type="match status" value="1"/>
</dbReference>
<keyword evidence="4" id="KW-1185">Reference proteome</keyword>
<dbReference type="EMBL" id="UGNW01000001">
    <property type="protein sequence ID" value="STX32521.1"/>
    <property type="molecule type" value="Genomic_DNA"/>
</dbReference>
<evidence type="ECO:0000313" key="4">
    <source>
        <dbReference type="Proteomes" id="UP000054735"/>
    </source>
</evidence>
<dbReference type="Pfam" id="PF05954">
    <property type="entry name" value="Phage_GPD"/>
    <property type="match status" value="1"/>
</dbReference>
<reference evidence="3 5" key="2">
    <citation type="submission" date="2018-06" db="EMBL/GenBank/DDBJ databases">
        <authorList>
            <consortium name="Pathogen Informatics"/>
            <person name="Doyle S."/>
        </authorList>
    </citation>
    <scope>NUCLEOTIDE SEQUENCE [LARGE SCALE GENOMIC DNA]</scope>
    <source>
        <strain evidence="3 5">NCTC12437</strain>
    </source>
</reference>
<dbReference type="Proteomes" id="UP000054735">
    <property type="component" value="Unassembled WGS sequence"/>
</dbReference>
<dbReference type="Gene3D" id="4.10.220.110">
    <property type="match status" value="1"/>
</dbReference>
<dbReference type="SUPFAM" id="SSF69255">
    <property type="entry name" value="gp5 N-terminal domain-like"/>
    <property type="match status" value="1"/>
</dbReference>
<dbReference type="SUPFAM" id="SSF69349">
    <property type="entry name" value="Phage fibre proteins"/>
    <property type="match status" value="1"/>
</dbReference>
<protein>
    <submittedName>
        <fullName evidence="2">Phage-related baseplate assembly protein</fullName>
    </submittedName>
    <submittedName>
        <fullName evidence="3">Uncharacterized protein conserved in bacteria</fullName>
    </submittedName>
</protein>
<reference evidence="2 4" key="1">
    <citation type="submission" date="2015-11" db="EMBL/GenBank/DDBJ databases">
        <title>Genomic analysis of 38 Legionella species identifies large and diverse effector repertoires.</title>
        <authorList>
            <person name="Burstein D."/>
            <person name="Amaro F."/>
            <person name="Zusman T."/>
            <person name="Lifshitz Z."/>
            <person name="Cohen O."/>
            <person name="Gilbert J.A."/>
            <person name="Pupko T."/>
            <person name="Shuman H.A."/>
            <person name="Segal G."/>
        </authorList>
    </citation>
    <scope>NUCLEOTIDE SEQUENCE [LARGE SCALE GENOMIC DNA]</scope>
    <source>
        <strain evidence="2 4">CDC#1407-AL-14</strain>
    </source>
</reference>
<evidence type="ECO:0000313" key="2">
    <source>
        <dbReference type="EMBL" id="KTC71641.1"/>
    </source>
</evidence>
<dbReference type="Gene3D" id="2.30.110.50">
    <property type="match status" value="1"/>
</dbReference>
<dbReference type="AlphaFoldDB" id="A0A378IDA0"/>
<evidence type="ECO:0000256" key="1">
    <source>
        <dbReference type="SAM" id="MobiDB-lite"/>
    </source>
</evidence>
<dbReference type="NCBIfam" id="TIGR03361">
    <property type="entry name" value="VI_Rhs_Vgr"/>
    <property type="match status" value="1"/>
</dbReference>
<accession>A0A378IDA0</accession>
<dbReference type="InterPro" id="IPR006533">
    <property type="entry name" value="T6SS_Vgr_RhsGE"/>
</dbReference>
<proteinExistence type="predicted"/>
<dbReference type="SUPFAM" id="SSF69279">
    <property type="entry name" value="Phage tail proteins"/>
    <property type="match status" value="2"/>
</dbReference>
<sequence length="856" mass="93014">MQNQILMPTMHGAQFEGTETEILQFEGSMGISELYEFRVELASKRLILGSEIINQPVKMSFATKAGAESPVHGRVEHFSHTGSLDEYYVYQMTIRPQVTRLQKTRRTHVYLEKEIKGILQDVFQRNNITNVRFDLMQNHPVREFVFQYNEQDWQFVTRWMEHEGLFYFFEQTPENEILVITDSNSTLQLNKDINRLFYHGYTMDSEFDSMANLIYDFQFTTSSQPAEVKVKSYNYQQSSKAYESTAVIDPQGVGEIVYWAENVNSQEENQRIANQIAESFKWQKEIFNGTSSGALINPGSFINHQHFNLPQLNKAMLILNSQYSGSQKKSFFSYHSAPIEAADDHFSCNYQSIDKVIPFRSVLQTPIPRISGVLPGFVDHEGGEDTVQINDKGHYKFRIPITEDGPGKGSRWVRKLESYIGDKYAFSLPMRKGMEVAIGFHFGNPDLPILLGAVDNSTHRNLIVSDNQQYMGLQTKEKNVFFMNEQKGKTQGIKLRTPHNNTTMVLGTDDIFQSQQDMGYYLSTLSHSSSYVGKDANITVKGSKNLNVNKDYMRFVKGKSTMVCHQDTSYQVKGDETVQINQSQYNYIDQNLMNSIGNAMITEVNGNSALHVLGSHILSVKGFTGNYHLGATIQSYTGALIGDVTGLSVFSVLGGDIEYLGPFSMKITNGFKYSEDAGVSMAIAPAIIQQAAGMIMFQVGTSSIILEPTGISIVAPTVTITSPALNISSAATFVDSAEVGITGNVTIGGGIVTLGIPSPGAAAAAAAGSEAIASAAAGDAAAAAGAGGAAAASSAASATASAIATGVAALAGAKLAVGATVFTTEVISTLAGKSPPSPPGPASAPSEVPPAPNDGL</sequence>
<dbReference type="NCBIfam" id="TIGR01646">
    <property type="entry name" value="vgr_GE"/>
    <property type="match status" value="1"/>
</dbReference>
<dbReference type="InterPro" id="IPR017847">
    <property type="entry name" value="T6SS_RhsGE_Vgr_subset"/>
</dbReference>
<organism evidence="3 5">
    <name type="scientific">Legionella birminghamensis</name>
    <dbReference type="NCBI Taxonomy" id="28083"/>
    <lineage>
        <taxon>Bacteria</taxon>
        <taxon>Pseudomonadati</taxon>
        <taxon>Pseudomonadota</taxon>
        <taxon>Gammaproteobacteria</taxon>
        <taxon>Legionellales</taxon>
        <taxon>Legionellaceae</taxon>
        <taxon>Legionella</taxon>
    </lineage>
</organism>
<dbReference type="RefSeq" id="WP_058523558.1">
    <property type="nucleotide sequence ID" value="NZ_CAAAHV010000001.1"/>
</dbReference>
<evidence type="ECO:0000313" key="3">
    <source>
        <dbReference type="EMBL" id="STX32521.1"/>
    </source>
</evidence>
<evidence type="ECO:0000313" key="5">
    <source>
        <dbReference type="Proteomes" id="UP000255066"/>
    </source>
</evidence>
<dbReference type="Gene3D" id="3.55.50.10">
    <property type="entry name" value="Baseplate protein-like domains"/>
    <property type="match status" value="1"/>
</dbReference>
<name>A0A378IDA0_9GAMM</name>
<dbReference type="STRING" id="28083.Lbir_1496"/>
<dbReference type="Proteomes" id="UP000255066">
    <property type="component" value="Unassembled WGS sequence"/>
</dbReference>
<feature type="region of interest" description="Disordered" evidence="1">
    <location>
        <begin position="830"/>
        <end position="856"/>
    </location>
</feature>
<dbReference type="EMBL" id="LNXT01000019">
    <property type="protein sequence ID" value="KTC71641.1"/>
    <property type="molecule type" value="Genomic_DNA"/>
</dbReference>
<dbReference type="InterPro" id="IPR037026">
    <property type="entry name" value="Vgr_OB-fold_dom_sf"/>
</dbReference>
<gene>
    <name evidence="2" type="ORF">Lbir_1496</name>
    <name evidence="3" type="ORF">NCTC12437_02312</name>
</gene>
<feature type="compositionally biased region" description="Pro residues" evidence="1">
    <location>
        <begin position="835"/>
        <end position="856"/>
    </location>
</feature>